<name>B4W024_9CYAN</name>
<accession>B4W024</accession>
<dbReference type="InterPro" id="IPR050407">
    <property type="entry name" value="Geranylgeranyl_reductase"/>
</dbReference>
<evidence type="ECO:0000313" key="3">
    <source>
        <dbReference type="Proteomes" id="UP000003835"/>
    </source>
</evidence>
<dbReference type="NCBIfam" id="TIGR02032">
    <property type="entry name" value="GG-red-SF"/>
    <property type="match status" value="1"/>
</dbReference>
<organism evidence="2 3">
    <name type="scientific">Coleofasciculus chthonoplastes PCC 7420</name>
    <dbReference type="NCBI Taxonomy" id="118168"/>
    <lineage>
        <taxon>Bacteria</taxon>
        <taxon>Bacillati</taxon>
        <taxon>Cyanobacteriota</taxon>
        <taxon>Cyanophyceae</taxon>
        <taxon>Coleofasciculales</taxon>
        <taxon>Coleofasciculaceae</taxon>
        <taxon>Coleofasciculus</taxon>
    </lineage>
</organism>
<dbReference type="Pfam" id="PF01494">
    <property type="entry name" value="FAD_binding_3"/>
    <property type="match status" value="1"/>
</dbReference>
<reference evidence="2 3" key="1">
    <citation type="submission" date="2008-07" db="EMBL/GenBank/DDBJ databases">
        <authorList>
            <person name="Tandeau de Marsac N."/>
            <person name="Ferriera S."/>
            <person name="Johnson J."/>
            <person name="Kravitz S."/>
            <person name="Beeson K."/>
            <person name="Sutton G."/>
            <person name="Rogers Y.-H."/>
            <person name="Friedman R."/>
            <person name="Frazier M."/>
            <person name="Venter J.C."/>
        </authorList>
    </citation>
    <scope>NUCLEOTIDE SEQUENCE [LARGE SCALE GENOMIC DNA]</scope>
    <source>
        <strain evidence="2 3">PCC 7420</strain>
    </source>
</reference>
<dbReference type="HOGENOM" id="CLU_024648_5_0_3"/>
<dbReference type="PANTHER" id="PTHR42685">
    <property type="entry name" value="GERANYLGERANYL DIPHOSPHATE REDUCTASE"/>
    <property type="match status" value="1"/>
</dbReference>
<dbReference type="InterPro" id="IPR002938">
    <property type="entry name" value="FAD-bd"/>
</dbReference>
<dbReference type="InterPro" id="IPR036188">
    <property type="entry name" value="FAD/NAD-bd_sf"/>
</dbReference>
<dbReference type="Gene3D" id="3.50.50.60">
    <property type="entry name" value="FAD/NAD(P)-binding domain"/>
    <property type="match status" value="1"/>
</dbReference>
<feature type="domain" description="FAD-binding" evidence="1">
    <location>
        <begin position="3"/>
        <end position="298"/>
    </location>
</feature>
<dbReference type="InterPro" id="IPR011777">
    <property type="entry name" value="Geranylgeranyl_Rdtase_fam"/>
</dbReference>
<dbReference type="OrthoDB" id="9806565at2"/>
<proteinExistence type="predicted"/>
<sequence>MFDCIIVGAGSAGGTAAYHLAKRGRSVLILEKDSLPRYKPCSGGVSPSVQQWFDFDLAPAIALNVSRVRYTWQMDDPVEVSLKKQKPVWMVQRDVFDQFLVEQAKEQGAQLQDQTTVTGIEFKGDRWQVNTTNEPLAARYLIAADGANGPMAKWLGFKARPQRMAVTIEAPNPAPTSSDPTIHFDFGQVKNGYIWNFPKTDSYSVSVGTFKGNDKQDLQKIGTKYIQQLGVDPKLCQVYSHPMCLWDGNQKLHGQNALLVGDAACLADPFTAEGIRPSIFSGVKAAEAIDAALGGQTNALTQYTQVIQDEWGNEMVWAKRLAGAFYGFPKIGYKVGVKRPSATLIMLQILCGELKYSEVAGLAIKRLSGGFFSR</sequence>
<dbReference type="EMBL" id="DS989864">
    <property type="protein sequence ID" value="EDX72437.1"/>
    <property type="molecule type" value="Genomic_DNA"/>
</dbReference>
<dbReference type="PANTHER" id="PTHR42685:SF22">
    <property type="entry name" value="CONDITIONED MEDIUM FACTOR RECEPTOR 1"/>
    <property type="match status" value="1"/>
</dbReference>
<dbReference type="SUPFAM" id="SSF51905">
    <property type="entry name" value="FAD/NAD(P)-binding domain"/>
    <property type="match status" value="1"/>
</dbReference>
<dbReference type="Proteomes" id="UP000003835">
    <property type="component" value="Unassembled WGS sequence"/>
</dbReference>
<dbReference type="GO" id="GO:0016628">
    <property type="term" value="F:oxidoreductase activity, acting on the CH-CH group of donors, NAD or NADP as acceptor"/>
    <property type="evidence" value="ECO:0007669"/>
    <property type="project" value="InterPro"/>
</dbReference>
<dbReference type="PRINTS" id="PR00420">
    <property type="entry name" value="RNGMNOXGNASE"/>
</dbReference>
<keyword evidence="3" id="KW-1185">Reference proteome</keyword>
<dbReference type="STRING" id="118168.MC7420_3509"/>
<gene>
    <name evidence="2" type="ORF">MC7420_3509</name>
</gene>
<dbReference type="eggNOG" id="COG0644">
    <property type="taxonomic scope" value="Bacteria"/>
</dbReference>
<protein>
    <submittedName>
        <fullName evidence="2">FAD dependent oxidoreductase, putative</fullName>
    </submittedName>
</protein>
<evidence type="ECO:0000259" key="1">
    <source>
        <dbReference type="Pfam" id="PF01494"/>
    </source>
</evidence>
<evidence type="ECO:0000313" key="2">
    <source>
        <dbReference type="EMBL" id="EDX72437.1"/>
    </source>
</evidence>
<dbReference type="AlphaFoldDB" id="B4W024"/>
<dbReference type="RefSeq" id="WP_006104398.1">
    <property type="nucleotide sequence ID" value="NZ_DS989864.1"/>
</dbReference>
<dbReference type="GO" id="GO:0071949">
    <property type="term" value="F:FAD binding"/>
    <property type="evidence" value="ECO:0007669"/>
    <property type="project" value="InterPro"/>
</dbReference>